<dbReference type="InterPro" id="IPR001173">
    <property type="entry name" value="Glyco_trans_2-like"/>
</dbReference>
<name>A0ABS2JBE9_9ACTN</name>
<evidence type="ECO:0000259" key="2">
    <source>
        <dbReference type="Pfam" id="PF00535"/>
    </source>
</evidence>
<protein>
    <submittedName>
        <fullName evidence="4">Glycosyltransferase</fullName>
    </submittedName>
</protein>
<dbReference type="PANTHER" id="PTHR43685">
    <property type="entry name" value="GLYCOSYLTRANSFERASE"/>
    <property type="match status" value="1"/>
</dbReference>
<keyword evidence="5" id="KW-1185">Reference proteome</keyword>
<accession>A0ABS2JBE9</accession>
<dbReference type="InterPro" id="IPR029044">
    <property type="entry name" value="Nucleotide-diphossugar_trans"/>
</dbReference>
<dbReference type="RefSeq" id="WP_204959039.1">
    <property type="nucleotide sequence ID" value="NZ_JAFEUO010000004.1"/>
</dbReference>
<proteinExistence type="predicted"/>
<dbReference type="Proteomes" id="UP000809587">
    <property type="component" value="Unassembled WGS sequence"/>
</dbReference>
<dbReference type="PANTHER" id="PTHR43685:SF3">
    <property type="entry name" value="SLR2126 PROTEIN"/>
    <property type="match status" value="1"/>
</dbReference>
<evidence type="ECO:0000313" key="4">
    <source>
        <dbReference type="EMBL" id="MBM7083850.1"/>
    </source>
</evidence>
<dbReference type="InterPro" id="IPR027791">
    <property type="entry name" value="Galactosyl_T_C"/>
</dbReference>
<sequence length="421" mass="45657">MSTSIRNGAHLSVVIPTFNRSRMLRQTLGNLARQRLPTDSFEVIVADDGSSDDTRAVVREAARTLRIRYHFQPDEGYRVGAARNAGAGLATAPILVFLDTGAFVGPDYLAGHLAAHVGGERTAVAGYVYGYDIGGVTTPGLSSAAAELPPEQVVARFTGDPSFADTRQPQFVDCDFDLGRLAAPWVLFWGMNCSLRADDFRRLGGFDEDFRGWGLEDLEFAYRMFKDGVGIRLSRQAWALHAPHERDMDALMADCMVNLRRLTAKHPEPPIEIVWRLMQRASPLDLELSYQVLLSWTDRARLIDVADELATELPRLDLTGRPVVVGAGGRVPAALPAATLLDFDAGLLAGATAGTPHVGHHTIGLRTPLDDDAADTVVLTSRLAGLWPRWGEALLAEAHRIGRSVHLTDALARRTGAAAPG</sequence>
<reference evidence="4 5" key="1">
    <citation type="submission" date="2021-02" db="EMBL/GenBank/DDBJ databases">
        <authorList>
            <person name="Lee D.-H."/>
        </authorList>
    </citation>
    <scope>NUCLEOTIDE SEQUENCE [LARGE SCALE GENOMIC DNA]</scope>
    <source>
        <strain evidence="4 5">MMS20-R2-29</strain>
    </source>
</reference>
<organism evidence="4 5">
    <name type="scientific">Micromonospora humidisoli</name>
    <dbReference type="NCBI Taxonomy" id="2807622"/>
    <lineage>
        <taxon>Bacteria</taxon>
        <taxon>Bacillati</taxon>
        <taxon>Actinomycetota</taxon>
        <taxon>Actinomycetes</taxon>
        <taxon>Micromonosporales</taxon>
        <taxon>Micromonosporaceae</taxon>
        <taxon>Micromonospora</taxon>
    </lineage>
</organism>
<evidence type="ECO:0000256" key="1">
    <source>
        <dbReference type="ARBA" id="ARBA00022679"/>
    </source>
</evidence>
<dbReference type="InterPro" id="IPR050834">
    <property type="entry name" value="Glycosyltransf_2"/>
</dbReference>
<feature type="domain" description="Galactosyltransferase C-terminal" evidence="3">
    <location>
        <begin position="184"/>
        <end position="232"/>
    </location>
</feature>
<gene>
    <name evidence="4" type="ORF">JQN84_15120</name>
</gene>
<keyword evidence="1" id="KW-0808">Transferase</keyword>
<dbReference type="SUPFAM" id="SSF53448">
    <property type="entry name" value="Nucleotide-diphospho-sugar transferases"/>
    <property type="match status" value="1"/>
</dbReference>
<evidence type="ECO:0000259" key="3">
    <source>
        <dbReference type="Pfam" id="PF02709"/>
    </source>
</evidence>
<evidence type="ECO:0000313" key="5">
    <source>
        <dbReference type="Proteomes" id="UP000809587"/>
    </source>
</evidence>
<feature type="domain" description="Glycosyltransferase 2-like" evidence="2">
    <location>
        <begin position="12"/>
        <end position="140"/>
    </location>
</feature>
<dbReference type="Pfam" id="PF00535">
    <property type="entry name" value="Glycos_transf_2"/>
    <property type="match status" value="1"/>
</dbReference>
<dbReference type="Pfam" id="PF02709">
    <property type="entry name" value="Glyco_transf_7C"/>
    <property type="match status" value="1"/>
</dbReference>
<dbReference type="Gene3D" id="3.90.550.10">
    <property type="entry name" value="Spore Coat Polysaccharide Biosynthesis Protein SpsA, Chain A"/>
    <property type="match status" value="1"/>
</dbReference>
<comment type="caution">
    <text evidence="4">The sequence shown here is derived from an EMBL/GenBank/DDBJ whole genome shotgun (WGS) entry which is preliminary data.</text>
</comment>
<dbReference type="EMBL" id="JAFEUO010000004">
    <property type="protein sequence ID" value="MBM7083850.1"/>
    <property type="molecule type" value="Genomic_DNA"/>
</dbReference>